<evidence type="ECO:0000313" key="3">
    <source>
        <dbReference type="EMBL" id="MDU0326804.1"/>
    </source>
</evidence>
<keyword evidence="4" id="KW-1185">Reference proteome</keyword>
<accession>A0ABU3RVG2</accession>
<dbReference type="PANTHER" id="PTHR43798:SF31">
    <property type="entry name" value="AB HYDROLASE SUPERFAMILY PROTEIN YCLE"/>
    <property type="match status" value="1"/>
</dbReference>
<dbReference type="EMBL" id="JAWDIU010000002">
    <property type="protein sequence ID" value="MDU0326804.1"/>
    <property type="molecule type" value="Genomic_DNA"/>
</dbReference>
<keyword evidence="1 3" id="KW-0378">Hydrolase</keyword>
<sequence length="296" mass="31833">MPIENASPATYVTHDLAVEEGALRVGEWHPDAEGTPWLLVHGVTASHLAWAWVAQQTSARLIAPDLRGRGRSAASTRRTGLAQHADDLAAVLDALEVEKVVVVGHSMGAFVSAVFGDRHPDRVERIVLVDGGLPLALPPGMDPRAAVRHVLGPTAARLDMRFDSVGAYRGFWRAHPAFVGREDPLLDAYFAYDLVGEPPALRPATTFATVEADSIDQNAGEAIAGALERLRHPTRLIAAERGLFGEVPPLYPDLDGIRARFPQLAATRRVPDVDHYSIVMSAPGARAVVREVLAGE</sequence>
<dbReference type="SUPFAM" id="SSF53474">
    <property type="entry name" value="alpha/beta-Hydrolases"/>
    <property type="match status" value="1"/>
</dbReference>
<evidence type="ECO:0000259" key="2">
    <source>
        <dbReference type="Pfam" id="PF00561"/>
    </source>
</evidence>
<name>A0ABU3RVG2_9MICO</name>
<dbReference type="InterPro" id="IPR000073">
    <property type="entry name" value="AB_hydrolase_1"/>
</dbReference>
<dbReference type="InterPro" id="IPR050266">
    <property type="entry name" value="AB_hydrolase_sf"/>
</dbReference>
<evidence type="ECO:0000256" key="1">
    <source>
        <dbReference type="ARBA" id="ARBA00022801"/>
    </source>
</evidence>
<dbReference type="GO" id="GO:0016787">
    <property type="term" value="F:hydrolase activity"/>
    <property type="evidence" value="ECO:0007669"/>
    <property type="project" value="UniProtKB-KW"/>
</dbReference>
<protein>
    <submittedName>
        <fullName evidence="3">Alpha/beta hydrolase</fullName>
    </submittedName>
</protein>
<dbReference type="Gene3D" id="3.40.50.1820">
    <property type="entry name" value="alpha/beta hydrolase"/>
    <property type="match status" value="1"/>
</dbReference>
<reference evidence="3 4" key="1">
    <citation type="submission" date="2023-09" db="EMBL/GenBank/DDBJ databases">
        <title>Microbacterium fusihabitans sp. nov., Microbacterium phycihabitans sp. nov., and Microbacterium cervinum sp. nov., isolated from dried seaweeds of beach.</title>
        <authorList>
            <person name="Lee S.D."/>
        </authorList>
    </citation>
    <scope>NUCLEOTIDE SEQUENCE [LARGE SCALE GENOMIC DNA]</scope>
    <source>
        <strain evidence="3 4">KSW2-21</strain>
    </source>
</reference>
<organism evidence="3 4">
    <name type="scientific">Microbacterium algihabitans</name>
    <dbReference type="NCBI Taxonomy" id="3075992"/>
    <lineage>
        <taxon>Bacteria</taxon>
        <taxon>Bacillati</taxon>
        <taxon>Actinomycetota</taxon>
        <taxon>Actinomycetes</taxon>
        <taxon>Micrococcales</taxon>
        <taxon>Microbacteriaceae</taxon>
        <taxon>Microbacterium</taxon>
    </lineage>
</organism>
<comment type="caution">
    <text evidence="3">The sequence shown here is derived from an EMBL/GenBank/DDBJ whole genome shotgun (WGS) entry which is preliminary data.</text>
</comment>
<evidence type="ECO:0000313" key="4">
    <source>
        <dbReference type="Proteomes" id="UP001256673"/>
    </source>
</evidence>
<feature type="domain" description="AB hydrolase-1" evidence="2">
    <location>
        <begin position="38"/>
        <end position="150"/>
    </location>
</feature>
<dbReference type="Proteomes" id="UP001256673">
    <property type="component" value="Unassembled WGS sequence"/>
</dbReference>
<dbReference type="PRINTS" id="PR00111">
    <property type="entry name" value="ABHYDROLASE"/>
</dbReference>
<dbReference type="PANTHER" id="PTHR43798">
    <property type="entry name" value="MONOACYLGLYCEROL LIPASE"/>
    <property type="match status" value="1"/>
</dbReference>
<dbReference type="RefSeq" id="WP_316001222.1">
    <property type="nucleotide sequence ID" value="NZ_JAWDIU010000002.1"/>
</dbReference>
<dbReference type="Pfam" id="PF00561">
    <property type="entry name" value="Abhydrolase_1"/>
    <property type="match status" value="1"/>
</dbReference>
<dbReference type="InterPro" id="IPR029058">
    <property type="entry name" value="AB_hydrolase_fold"/>
</dbReference>
<proteinExistence type="predicted"/>
<gene>
    <name evidence="3" type="ORF">RWH43_08550</name>
</gene>